<organism evidence="2 3">
    <name type="scientific">Flagellimonas ochracea</name>
    <dbReference type="NCBI Taxonomy" id="2696472"/>
    <lineage>
        <taxon>Bacteria</taxon>
        <taxon>Pseudomonadati</taxon>
        <taxon>Bacteroidota</taxon>
        <taxon>Flavobacteriia</taxon>
        <taxon>Flavobacteriales</taxon>
        <taxon>Flavobacteriaceae</taxon>
        <taxon>Flagellimonas</taxon>
    </lineage>
</organism>
<reference evidence="2" key="1">
    <citation type="submission" date="2020-01" db="EMBL/GenBank/DDBJ databases">
        <title>Muricauda ochracea sp. nov., isolated from a tidal flat of Garorim bay in Korea.</title>
        <authorList>
            <person name="Kim D."/>
            <person name="Yoo Y."/>
            <person name="Kim J.-J."/>
        </authorList>
    </citation>
    <scope>NUCLEOTIDE SEQUENCE</scope>
    <source>
        <strain evidence="2">JGD-17</strain>
    </source>
</reference>
<feature type="domain" description="Glycosyl transferase family 1" evidence="1">
    <location>
        <begin position="174"/>
        <end position="328"/>
    </location>
</feature>
<evidence type="ECO:0000313" key="2">
    <source>
        <dbReference type="EMBL" id="NAY91227.1"/>
    </source>
</evidence>
<proteinExistence type="predicted"/>
<gene>
    <name evidence="2" type="ORF">GTQ34_04780</name>
</gene>
<dbReference type="Gene3D" id="3.40.50.2000">
    <property type="entry name" value="Glycogen Phosphorylase B"/>
    <property type="match status" value="2"/>
</dbReference>
<dbReference type="AlphaFoldDB" id="A0A964TAE8"/>
<dbReference type="CDD" id="cd03801">
    <property type="entry name" value="GT4_PimA-like"/>
    <property type="match status" value="1"/>
</dbReference>
<protein>
    <submittedName>
        <fullName evidence="2">Glycosyltransferase</fullName>
    </submittedName>
</protein>
<keyword evidence="3" id="KW-1185">Reference proteome</keyword>
<dbReference type="Proteomes" id="UP000667650">
    <property type="component" value="Unassembled WGS sequence"/>
</dbReference>
<dbReference type="RefSeq" id="WP_166522604.1">
    <property type="nucleotide sequence ID" value="NZ_JAAABI010000001.1"/>
</dbReference>
<dbReference type="SUPFAM" id="SSF53756">
    <property type="entry name" value="UDP-Glycosyltransferase/glycogen phosphorylase"/>
    <property type="match status" value="1"/>
</dbReference>
<dbReference type="PANTHER" id="PTHR12526:SF630">
    <property type="entry name" value="GLYCOSYLTRANSFERASE"/>
    <property type="match status" value="1"/>
</dbReference>
<dbReference type="Pfam" id="PF00534">
    <property type="entry name" value="Glycos_transf_1"/>
    <property type="match status" value="1"/>
</dbReference>
<name>A0A964TAE8_9FLAO</name>
<dbReference type="InterPro" id="IPR001296">
    <property type="entry name" value="Glyco_trans_1"/>
</dbReference>
<dbReference type="PANTHER" id="PTHR12526">
    <property type="entry name" value="GLYCOSYLTRANSFERASE"/>
    <property type="match status" value="1"/>
</dbReference>
<comment type="caution">
    <text evidence="2">The sequence shown here is derived from an EMBL/GenBank/DDBJ whole genome shotgun (WGS) entry which is preliminary data.</text>
</comment>
<evidence type="ECO:0000313" key="3">
    <source>
        <dbReference type="Proteomes" id="UP000667650"/>
    </source>
</evidence>
<evidence type="ECO:0000259" key="1">
    <source>
        <dbReference type="Pfam" id="PF00534"/>
    </source>
</evidence>
<sequence>MSKNILFVTYKLQSYRIPIFNLIAEDNGINLTVAHSSKRSENKENKFDEVIINFKKIGKFTYYDKEFNELVGQFDAVVCMFYLFNLSFLKLALRRKVKLIFWGIGVRASYNARFDSPTFMNNIRYFLARRSDAMLFYSDYARNKYIKKGIAADKLFVMHNTVEVLPLEKNVVRDNILFIGSLYKQKKIFELLESYKNALGDFDGKPKRLHIIGKGAEFDRIKEWIGKYKLENHIVLHGAIFEEARLKELFSSAIACISPGQAGLSVLKSFGYGVPFITYEHAITGGERLNITNNGNGILFKDFKQLDTIILEIFKDPNKFIKMGDNAKVFYDNHRTPMIMANGFIDAINYVNA</sequence>
<dbReference type="EMBL" id="JAAABI010000001">
    <property type="protein sequence ID" value="NAY91227.1"/>
    <property type="molecule type" value="Genomic_DNA"/>
</dbReference>
<accession>A0A964TAE8</accession>
<dbReference type="GO" id="GO:0016757">
    <property type="term" value="F:glycosyltransferase activity"/>
    <property type="evidence" value="ECO:0007669"/>
    <property type="project" value="InterPro"/>
</dbReference>